<gene>
    <name evidence="3" type="ORF">HGMM_OP2C155</name>
</gene>
<feature type="transmembrane region" description="Helical" evidence="1">
    <location>
        <begin position="75"/>
        <end position="95"/>
    </location>
</feature>
<dbReference type="AlphaFoldDB" id="H5SR88"/>
<evidence type="ECO:0000313" key="3">
    <source>
        <dbReference type="EMBL" id="BAL58605.1"/>
    </source>
</evidence>
<evidence type="ECO:0000256" key="1">
    <source>
        <dbReference type="SAM" id="Phobius"/>
    </source>
</evidence>
<accession>H5SR88</accession>
<keyword evidence="1" id="KW-0812">Transmembrane</keyword>
<reference evidence="3" key="1">
    <citation type="journal article" date="2005" name="Environ. Microbiol.">
        <title>Genetic and functional properties of uncultivated thermophilic crenarchaeotes from a subsurface gold mine as revealed by analysis of genome fragments.</title>
        <authorList>
            <person name="Nunoura T."/>
            <person name="Hirayama H."/>
            <person name="Takami H."/>
            <person name="Oida H."/>
            <person name="Nishi S."/>
            <person name="Shimamura S."/>
            <person name="Suzuki Y."/>
            <person name="Inagaki F."/>
            <person name="Takai K."/>
            <person name="Nealson K.H."/>
            <person name="Horikoshi K."/>
        </authorList>
    </citation>
    <scope>NUCLEOTIDE SEQUENCE</scope>
</reference>
<name>H5SR88_ACEAU</name>
<evidence type="ECO:0000256" key="2">
    <source>
        <dbReference type="SAM" id="SignalP"/>
    </source>
</evidence>
<keyword evidence="1" id="KW-1133">Transmembrane helix</keyword>
<feature type="transmembrane region" description="Helical" evidence="1">
    <location>
        <begin position="107"/>
        <end position="129"/>
    </location>
</feature>
<keyword evidence="2" id="KW-0732">Signal</keyword>
<protein>
    <submittedName>
        <fullName evidence="3">Uncharacterized protein</fullName>
    </submittedName>
</protein>
<feature type="chain" id="PRO_5003597785" evidence="2">
    <location>
        <begin position="22"/>
        <end position="197"/>
    </location>
</feature>
<proteinExistence type="predicted"/>
<sequence>MRVLVGVLVLVAVSGGSSVFAQSQPGDFFMEEFTFGLLGGLVGGPTLELLYVSTLCREAPNPALCQELGIAAMQLAVYLITLPAGVSAGVIIAGSWRGVENTLTGYLLTYTFATVGSLTGWLNAAGIIQVMDFLMLTLGWDLSDYISDIYTFTRVALPILYASFLGTVGFNTNARMRQASALMAAPSWKLPLFTVRF</sequence>
<organism evidence="3">
    <name type="scientific">Acetithermum autotrophicum</name>
    <dbReference type="NCBI Taxonomy" id="1446466"/>
    <lineage>
        <taxon>Bacteria</taxon>
        <taxon>Candidatus Bipolaricaulota</taxon>
        <taxon>Candidatus Acetithermum</taxon>
    </lineage>
</organism>
<reference evidence="3" key="2">
    <citation type="journal article" date="2012" name="PLoS ONE">
        <title>A Deeply Branching Thermophilic Bacterium with an Ancient Acetyl-CoA Pathway Dominates a Subsurface Ecosystem.</title>
        <authorList>
            <person name="Takami H."/>
            <person name="Noguchi H."/>
            <person name="Takaki Y."/>
            <person name="Uchiyama I."/>
            <person name="Toyoda A."/>
            <person name="Nishi S."/>
            <person name="Chee G.-J."/>
            <person name="Arai W."/>
            <person name="Nunoura T."/>
            <person name="Itoh T."/>
            <person name="Hattori M."/>
            <person name="Takai K."/>
        </authorList>
    </citation>
    <scope>NUCLEOTIDE SEQUENCE</scope>
</reference>
<feature type="transmembrane region" description="Helical" evidence="1">
    <location>
        <begin position="149"/>
        <end position="170"/>
    </location>
</feature>
<feature type="signal peptide" evidence="2">
    <location>
        <begin position="1"/>
        <end position="21"/>
    </location>
</feature>
<keyword evidence="1" id="KW-0472">Membrane</keyword>
<dbReference type="EMBL" id="AP011801">
    <property type="protein sequence ID" value="BAL58605.1"/>
    <property type="molecule type" value="Genomic_DNA"/>
</dbReference>